<evidence type="ECO:0000313" key="3">
    <source>
        <dbReference type="EMBL" id="CAK0852315.1"/>
    </source>
</evidence>
<dbReference type="Proteomes" id="UP001189429">
    <property type="component" value="Unassembled WGS sequence"/>
</dbReference>
<dbReference type="SUPFAM" id="SSF51045">
    <property type="entry name" value="WW domain"/>
    <property type="match status" value="1"/>
</dbReference>
<feature type="domain" description="WW" evidence="2">
    <location>
        <begin position="272"/>
        <end position="306"/>
    </location>
</feature>
<dbReference type="PROSITE" id="PS01159">
    <property type="entry name" value="WW_DOMAIN_1"/>
    <property type="match status" value="1"/>
</dbReference>
<dbReference type="CDD" id="cd00201">
    <property type="entry name" value="WW"/>
    <property type="match status" value="1"/>
</dbReference>
<feature type="region of interest" description="Disordered" evidence="1">
    <location>
        <begin position="106"/>
        <end position="127"/>
    </location>
</feature>
<reference evidence="3" key="1">
    <citation type="submission" date="2023-10" db="EMBL/GenBank/DDBJ databases">
        <authorList>
            <person name="Chen Y."/>
            <person name="Shah S."/>
            <person name="Dougan E. K."/>
            <person name="Thang M."/>
            <person name="Chan C."/>
        </authorList>
    </citation>
    <scope>NUCLEOTIDE SEQUENCE [LARGE SCALE GENOMIC DNA]</scope>
</reference>
<name>A0ABN9U0N2_9DINO</name>
<proteinExistence type="predicted"/>
<feature type="compositionally biased region" description="Low complexity" evidence="1">
    <location>
        <begin position="188"/>
        <end position="198"/>
    </location>
</feature>
<organism evidence="3 4">
    <name type="scientific">Prorocentrum cordatum</name>
    <dbReference type="NCBI Taxonomy" id="2364126"/>
    <lineage>
        <taxon>Eukaryota</taxon>
        <taxon>Sar</taxon>
        <taxon>Alveolata</taxon>
        <taxon>Dinophyceae</taxon>
        <taxon>Prorocentrales</taxon>
        <taxon>Prorocentraceae</taxon>
        <taxon>Prorocentrum</taxon>
    </lineage>
</organism>
<dbReference type="Pfam" id="PF00397">
    <property type="entry name" value="WW"/>
    <property type="match status" value="1"/>
</dbReference>
<dbReference type="PROSITE" id="PS50020">
    <property type="entry name" value="WW_DOMAIN_2"/>
    <property type="match status" value="1"/>
</dbReference>
<feature type="compositionally biased region" description="Basic and acidic residues" evidence="1">
    <location>
        <begin position="107"/>
        <end position="119"/>
    </location>
</feature>
<feature type="compositionally biased region" description="Low complexity" evidence="1">
    <location>
        <begin position="222"/>
        <end position="252"/>
    </location>
</feature>
<dbReference type="Gene3D" id="2.20.70.10">
    <property type="match status" value="1"/>
</dbReference>
<feature type="region of interest" description="Disordered" evidence="1">
    <location>
        <begin position="185"/>
        <end position="274"/>
    </location>
</feature>
<dbReference type="InterPro" id="IPR036020">
    <property type="entry name" value="WW_dom_sf"/>
</dbReference>
<comment type="caution">
    <text evidence="3">The sequence shown here is derived from an EMBL/GenBank/DDBJ whole genome shotgun (WGS) entry which is preliminary data.</text>
</comment>
<protein>
    <recommendedName>
        <fullName evidence="2">WW domain-containing protein</fullName>
    </recommendedName>
</protein>
<dbReference type="InterPro" id="IPR001202">
    <property type="entry name" value="WW_dom"/>
</dbReference>
<evidence type="ECO:0000256" key="1">
    <source>
        <dbReference type="SAM" id="MobiDB-lite"/>
    </source>
</evidence>
<sequence>MDDVSDVDAFLALAGKWYDESNGSTYDLWLEHGKNRRIKCCINIHCWSSAHFSICAGPLGGAAGAVFARSTCQGRGPSADPRNSSGVRNVYAYAVFLLLEEQDDSDHDAQKWRGEDNPRSHPPGAQRYTDQVGLEVHASGGRMVPRPPLGVLDAASLLDNEWPPLSLRWRLEGAPGRESREFCWSRHASGAPRPGPRGRAPEAQRGEACPWRASGGARGSRPRASAAAEAASGGGRARPAAAAQGAPPAAKARPARGAERSRSPPRLPWKPRDLPYPWEEHWSDDHGLPYYWNCENGESTWEWPWDHEG</sequence>
<gene>
    <name evidence="3" type="ORF">PCOR1329_LOCUS44159</name>
</gene>
<evidence type="ECO:0000313" key="4">
    <source>
        <dbReference type="Proteomes" id="UP001189429"/>
    </source>
</evidence>
<evidence type="ECO:0000259" key="2">
    <source>
        <dbReference type="PROSITE" id="PS50020"/>
    </source>
</evidence>
<accession>A0ABN9U0N2</accession>
<dbReference type="SMART" id="SM00456">
    <property type="entry name" value="WW"/>
    <property type="match status" value="1"/>
</dbReference>
<keyword evidence="4" id="KW-1185">Reference proteome</keyword>
<dbReference type="EMBL" id="CAUYUJ010015305">
    <property type="protein sequence ID" value="CAK0852315.1"/>
    <property type="molecule type" value="Genomic_DNA"/>
</dbReference>